<sequence>MKVLNVKWNAKRVLIALALGLFVWMLYVQGSEQRAVQSNAEPASDTGSAPCRVEATVADLNVRSAPAENPANVVDQLAEGEEVDATTVVQDGFRKLTDGRWVFAEYVRAVDGTDCG</sequence>
<gene>
    <name evidence="1" type="ORF">BU204_26370</name>
</gene>
<comment type="caution">
    <text evidence="1">The sequence shown here is derived from an EMBL/GenBank/DDBJ whole genome shotgun (WGS) entry which is preliminary data.</text>
</comment>
<keyword evidence="2" id="KW-1185">Reference proteome</keyword>
<organism evidence="1 2">
    <name type="scientific">Actinophytocola xanthii</name>
    <dbReference type="NCBI Taxonomy" id="1912961"/>
    <lineage>
        <taxon>Bacteria</taxon>
        <taxon>Bacillati</taxon>
        <taxon>Actinomycetota</taxon>
        <taxon>Actinomycetes</taxon>
        <taxon>Pseudonocardiales</taxon>
        <taxon>Pseudonocardiaceae</taxon>
    </lineage>
</organism>
<dbReference type="AlphaFoldDB" id="A0A1Q8CGU3"/>
<accession>A0A1Q8CGU3</accession>
<dbReference type="STRING" id="1912961.BU204_26370"/>
<dbReference type="Proteomes" id="UP000185596">
    <property type="component" value="Unassembled WGS sequence"/>
</dbReference>
<proteinExistence type="predicted"/>
<dbReference type="Gene3D" id="2.30.30.40">
    <property type="entry name" value="SH3 Domains"/>
    <property type="match status" value="1"/>
</dbReference>
<reference evidence="1 2" key="1">
    <citation type="submission" date="2016-12" db="EMBL/GenBank/DDBJ databases">
        <title>The draft genome sequence of Actinophytocola sp. 11-183.</title>
        <authorList>
            <person name="Wang W."/>
            <person name="Yuan L."/>
        </authorList>
    </citation>
    <scope>NUCLEOTIDE SEQUENCE [LARGE SCALE GENOMIC DNA]</scope>
    <source>
        <strain evidence="1 2">11-183</strain>
    </source>
</reference>
<dbReference type="RefSeq" id="WP_075128452.1">
    <property type="nucleotide sequence ID" value="NZ_MSIE01000053.1"/>
</dbReference>
<protein>
    <recommendedName>
        <fullName evidence="3">SH3b domain-containing protein</fullName>
    </recommendedName>
</protein>
<dbReference type="OrthoDB" id="3574655at2"/>
<dbReference type="EMBL" id="MSIE01000053">
    <property type="protein sequence ID" value="OLF13576.1"/>
    <property type="molecule type" value="Genomic_DNA"/>
</dbReference>
<evidence type="ECO:0008006" key="3">
    <source>
        <dbReference type="Google" id="ProtNLM"/>
    </source>
</evidence>
<name>A0A1Q8CGU3_9PSEU</name>
<evidence type="ECO:0000313" key="1">
    <source>
        <dbReference type="EMBL" id="OLF13576.1"/>
    </source>
</evidence>
<evidence type="ECO:0000313" key="2">
    <source>
        <dbReference type="Proteomes" id="UP000185596"/>
    </source>
</evidence>